<evidence type="ECO:0000313" key="2">
    <source>
        <dbReference type="EMBL" id="AMU94807.1"/>
    </source>
</evidence>
<dbReference type="STRING" id="1219058.AOA14_09355"/>
<dbReference type="AlphaFoldDB" id="A0A142VZU2"/>
<dbReference type="PRINTS" id="PR00778">
    <property type="entry name" value="HTHARSR"/>
</dbReference>
<sequence>MSAAAVDAVFAALADPRRRRAVELLGRRPYSAGELADTLGLAPPAMSRHLRALKDGGLVEDHYLPFDARVRIYRLKDGATDALKGWLAETESLWSEQLAAFKAHVERSAP</sequence>
<reference evidence="2 3" key="2">
    <citation type="journal article" date="2016" name="Genome Announc.">
        <title>Complete Genome Sequence of Sphingopyxis terrae Strain 203-1 (NBRC 111660), a Polyethylene Glycol Degrader.</title>
        <authorList>
            <person name="Ohtsubo Y."/>
            <person name="Nonoyama S."/>
            <person name="Nagata Y."/>
            <person name="Numata M."/>
            <person name="Tsuchikane K."/>
            <person name="Hosoyama A."/>
            <person name="Yamazoe A."/>
            <person name="Tsuda M."/>
            <person name="Fujita N."/>
            <person name="Kawai F."/>
        </authorList>
    </citation>
    <scope>NUCLEOTIDE SEQUENCE [LARGE SCALE GENOMIC DNA]</scope>
    <source>
        <strain evidence="2 3">203-1</strain>
    </source>
</reference>
<dbReference type="Proteomes" id="UP000076234">
    <property type="component" value="Chromosome"/>
</dbReference>
<dbReference type="NCBIfam" id="NF033788">
    <property type="entry name" value="HTH_metalloreg"/>
    <property type="match status" value="1"/>
</dbReference>
<gene>
    <name evidence="2" type="ORF">AOA14_09355</name>
</gene>
<accession>A0A142VZU2</accession>
<feature type="domain" description="HTH arsR-type" evidence="1">
    <location>
        <begin position="1"/>
        <end position="95"/>
    </location>
</feature>
<dbReference type="Pfam" id="PF01022">
    <property type="entry name" value="HTH_5"/>
    <property type="match status" value="1"/>
</dbReference>
<dbReference type="Gene3D" id="1.10.10.10">
    <property type="entry name" value="Winged helix-like DNA-binding domain superfamily/Winged helix DNA-binding domain"/>
    <property type="match status" value="1"/>
</dbReference>
<dbReference type="GO" id="GO:0003700">
    <property type="term" value="F:DNA-binding transcription factor activity"/>
    <property type="evidence" value="ECO:0007669"/>
    <property type="project" value="InterPro"/>
</dbReference>
<reference evidence="3" key="1">
    <citation type="submission" date="2015-11" db="EMBL/GenBank/DDBJ databases">
        <title>Complete genome sequence of a polyethylene glycol-degrading strain Sphingopyxis terrae strain 203-1 (NBRC 15098).</title>
        <authorList>
            <person name="Yoshiyuki O."/>
            <person name="Shouta N."/>
            <person name="Nagata Y."/>
            <person name="Numata M."/>
            <person name="Tsuchikane K."/>
            <person name="Hosoyama A."/>
            <person name="Yamazoe A."/>
            <person name="Tsuda M."/>
            <person name="Fujita N."/>
            <person name="Kawai F."/>
        </authorList>
    </citation>
    <scope>NUCLEOTIDE SEQUENCE [LARGE SCALE GENOMIC DNA]</scope>
    <source>
        <strain evidence="3">203-1</strain>
    </source>
</reference>
<dbReference type="KEGG" id="ster:AOA14_09355"/>
<evidence type="ECO:0000313" key="3">
    <source>
        <dbReference type="Proteomes" id="UP000076234"/>
    </source>
</evidence>
<dbReference type="RefSeq" id="WP_202988456.1">
    <property type="nucleotide sequence ID" value="NZ_CP013342.1"/>
</dbReference>
<evidence type="ECO:0000259" key="1">
    <source>
        <dbReference type="PROSITE" id="PS50987"/>
    </source>
</evidence>
<name>A0A142VZU2_9SPHN</name>
<dbReference type="PANTHER" id="PTHR38600">
    <property type="entry name" value="TRANSCRIPTIONAL REGULATORY PROTEIN"/>
    <property type="match status" value="1"/>
</dbReference>
<dbReference type="PANTHER" id="PTHR38600:SF1">
    <property type="entry name" value="TRANSCRIPTIONAL REGULATORY PROTEIN"/>
    <property type="match status" value="1"/>
</dbReference>
<dbReference type="CDD" id="cd00090">
    <property type="entry name" value="HTH_ARSR"/>
    <property type="match status" value="1"/>
</dbReference>
<dbReference type="SMART" id="SM00418">
    <property type="entry name" value="HTH_ARSR"/>
    <property type="match status" value="1"/>
</dbReference>
<dbReference type="SUPFAM" id="SSF46785">
    <property type="entry name" value="Winged helix' DNA-binding domain"/>
    <property type="match status" value="1"/>
</dbReference>
<dbReference type="InterPro" id="IPR036388">
    <property type="entry name" value="WH-like_DNA-bd_sf"/>
</dbReference>
<proteinExistence type="predicted"/>
<dbReference type="EMBL" id="CP013342">
    <property type="protein sequence ID" value="AMU94807.1"/>
    <property type="molecule type" value="Genomic_DNA"/>
</dbReference>
<dbReference type="PROSITE" id="PS50987">
    <property type="entry name" value="HTH_ARSR_2"/>
    <property type="match status" value="1"/>
</dbReference>
<dbReference type="InterPro" id="IPR036390">
    <property type="entry name" value="WH_DNA-bd_sf"/>
</dbReference>
<dbReference type="InterPro" id="IPR011991">
    <property type="entry name" value="ArsR-like_HTH"/>
</dbReference>
<organism evidence="2 3">
    <name type="scientific">Sphingopyxis terrae subsp. terrae NBRC 15098</name>
    <dbReference type="NCBI Taxonomy" id="1219058"/>
    <lineage>
        <taxon>Bacteria</taxon>
        <taxon>Pseudomonadati</taxon>
        <taxon>Pseudomonadota</taxon>
        <taxon>Alphaproteobacteria</taxon>
        <taxon>Sphingomonadales</taxon>
        <taxon>Sphingomonadaceae</taxon>
        <taxon>Sphingopyxis</taxon>
    </lineage>
</organism>
<dbReference type="InterPro" id="IPR001845">
    <property type="entry name" value="HTH_ArsR_DNA-bd_dom"/>
</dbReference>
<protein>
    <submittedName>
        <fullName evidence="2">ArsR family transcriptional regulator</fullName>
    </submittedName>
</protein>